<keyword evidence="5 10" id="KW-0678">Repressor</keyword>
<feature type="domain" description="NOT2/NOT3/NOT5 C-terminal" evidence="14">
    <location>
        <begin position="538"/>
        <end position="665"/>
    </location>
</feature>
<evidence type="ECO:0000256" key="1">
    <source>
        <dbReference type="ARBA" id="ARBA00004123"/>
    </source>
</evidence>
<proteinExistence type="inferred from homology"/>
<accession>A0A2P6TX70</accession>
<feature type="region of interest" description="Disordered" evidence="12">
    <location>
        <begin position="241"/>
        <end position="437"/>
    </location>
</feature>
<dbReference type="GO" id="GO:0005634">
    <property type="term" value="C:nucleus"/>
    <property type="evidence" value="ECO:0007669"/>
    <property type="project" value="UniProtKB-SubCell"/>
</dbReference>
<dbReference type="EMBL" id="LHPG02000005">
    <property type="protein sequence ID" value="PRW58665.1"/>
    <property type="molecule type" value="Genomic_DNA"/>
</dbReference>
<evidence type="ECO:0000313" key="15">
    <source>
        <dbReference type="EMBL" id="PRW58665.1"/>
    </source>
</evidence>
<feature type="compositionally biased region" description="Polar residues" evidence="12">
    <location>
        <begin position="414"/>
        <end position="426"/>
    </location>
</feature>
<dbReference type="GO" id="GO:0006355">
    <property type="term" value="P:regulation of DNA-templated transcription"/>
    <property type="evidence" value="ECO:0007669"/>
    <property type="project" value="InterPro"/>
</dbReference>
<dbReference type="STRING" id="3076.A0A2P6TX70"/>
<dbReference type="GO" id="GO:0000932">
    <property type="term" value="C:P-body"/>
    <property type="evidence" value="ECO:0007669"/>
    <property type="project" value="UniProtKB-UniRule"/>
</dbReference>
<name>A0A2P6TX70_CHLSO</name>
<comment type="similarity">
    <text evidence="3 10">Belongs to the CNOT2/3/5 family.</text>
</comment>
<keyword evidence="11" id="KW-0175">Coiled coil</keyword>
<sequence length="687" mass="74014">MSSLRKLQQEIEKTLKKVQEGLEVFDDHQEQYDTTDPANTNARDKLESQLKDQIKKLQRLRDSIKTWMASSEIKDKTDIMNARKEIERRMERFKLVEKEAKTKSFSKEGLNRSAMDPKERAKAEMRDWLTSTVDSLNTQIEEFEAEAEAAATLKKGKKPAPRVVHMEESIARHRQHIVRLEQILRLLDNDAMAAEDVEGVKDLVDDYLERNQEDFDEFDAPDDIYADLVDQLDGMTDAVVAAPPSHAKRAQVAKDKEAKMEKEREERERERQKAAAAAVKAQLAAQGNTRLAVETAHAEEEKKTVAPTRSTSSAKTPEFAAAAAAAAAPAAPPPPPPPVQPPPPPPPARSGVASPRAAAEAPAAVPTMAAALAGQADSSLPGTPVRGAPPAAAPAAAAPAPAGTPPPPPRTVPQSPQFNPADSNAFPSLGGPAAAPAAANGIKPGAPTVAAVVAASIQKRPVGPAAAAGPAPAPARASLDSGSGEESRLAAESSLDSLAAQLRAMGLQDTPASLTPAQSLQVLQQCAARSIPQPADTQWQSVPQRPRPPPVPVPASYPMQRTAIFDTPSLYEKLDAETLFFIFYNQPGSYQQFLAARELKRQAWRFHKQHSAWFQRHEEPKAGGQPGDDWEQGTYVYFDSSVADEAGSGWCYRLKQNFLFKYDALEDEVPVGAPPQPAPAAAFPAAS</sequence>
<feature type="compositionally biased region" description="Pro residues" evidence="12">
    <location>
        <begin position="545"/>
        <end position="555"/>
    </location>
</feature>
<feature type="domain" description="CCR4-Not complex component Not N-terminal" evidence="13">
    <location>
        <begin position="5"/>
        <end position="229"/>
    </location>
</feature>
<evidence type="ECO:0000256" key="11">
    <source>
        <dbReference type="SAM" id="Coils"/>
    </source>
</evidence>
<dbReference type="Proteomes" id="UP000239899">
    <property type="component" value="Unassembled WGS sequence"/>
</dbReference>
<organism evidence="15 16">
    <name type="scientific">Chlorella sorokiniana</name>
    <name type="common">Freshwater green alga</name>
    <dbReference type="NCBI Taxonomy" id="3076"/>
    <lineage>
        <taxon>Eukaryota</taxon>
        <taxon>Viridiplantae</taxon>
        <taxon>Chlorophyta</taxon>
        <taxon>core chlorophytes</taxon>
        <taxon>Trebouxiophyceae</taxon>
        <taxon>Chlorellales</taxon>
        <taxon>Chlorellaceae</taxon>
        <taxon>Chlorella clade</taxon>
        <taxon>Chlorella</taxon>
    </lineage>
</organism>
<evidence type="ECO:0000256" key="4">
    <source>
        <dbReference type="ARBA" id="ARBA00022490"/>
    </source>
</evidence>
<feature type="compositionally biased region" description="Basic and acidic residues" evidence="12">
    <location>
        <begin position="252"/>
        <end position="273"/>
    </location>
</feature>
<feature type="compositionally biased region" description="Pro residues" evidence="12">
    <location>
        <begin position="330"/>
        <end position="348"/>
    </location>
</feature>
<evidence type="ECO:0000259" key="14">
    <source>
        <dbReference type="Pfam" id="PF04153"/>
    </source>
</evidence>
<keyword evidence="9 10" id="KW-0539">Nucleus</keyword>
<feature type="region of interest" description="Disordered" evidence="12">
    <location>
        <begin position="463"/>
        <end position="492"/>
    </location>
</feature>
<dbReference type="AlphaFoldDB" id="A0A2P6TX70"/>
<dbReference type="InterPro" id="IPR007282">
    <property type="entry name" value="NOT2/3/5_C"/>
</dbReference>
<keyword evidence="7 10" id="KW-0805">Transcription regulation</keyword>
<dbReference type="PIRSF" id="PIRSF005290">
    <property type="entry name" value="NOT_su_3_5"/>
    <property type="match status" value="1"/>
</dbReference>
<evidence type="ECO:0000256" key="2">
    <source>
        <dbReference type="ARBA" id="ARBA00004496"/>
    </source>
</evidence>
<dbReference type="InterPro" id="IPR040168">
    <property type="entry name" value="Not2/3/5"/>
</dbReference>
<feature type="compositionally biased region" description="Pro residues" evidence="12">
    <location>
        <begin position="402"/>
        <end position="411"/>
    </location>
</feature>
<reference evidence="15 16" key="1">
    <citation type="journal article" date="2018" name="Plant J.">
        <title>Genome sequences of Chlorella sorokiniana UTEX 1602 and Micractinium conductrix SAG 241.80: implications to maltose excretion by a green alga.</title>
        <authorList>
            <person name="Arriola M.B."/>
            <person name="Velmurugan N."/>
            <person name="Zhang Y."/>
            <person name="Plunkett M.H."/>
            <person name="Hondzo H."/>
            <person name="Barney B.M."/>
        </authorList>
    </citation>
    <scope>NUCLEOTIDE SEQUENCE [LARGE SCALE GENOMIC DNA]</scope>
    <source>
        <strain evidence="16">UTEX 1602</strain>
    </source>
</reference>
<feature type="compositionally biased region" description="Low complexity" evidence="12">
    <location>
        <begin position="349"/>
        <end position="373"/>
    </location>
</feature>
<evidence type="ECO:0000256" key="5">
    <source>
        <dbReference type="ARBA" id="ARBA00022491"/>
    </source>
</evidence>
<dbReference type="Pfam" id="PF04065">
    <property type="entry name" value="Not3"/>
    <property type="match status" value="1"/>
</dbReference>
<comment type="subcellular location">
    <subcellularLocation>
        <location evidence="2 10">Cytoplasm</location>
    </subcellularLocation>
    <subcellularLocation>
        <location evidence="1 10">Nucleus</location>
    </subcellularLocation>
</comment>
<feature type="region of interest" description="Disordered" evidence="12">
    <location>
        <begin position="532"/>
        <end position="555"/>
    </location>
</feature>
<evidence type="ECO:0000256" key="12">
    <source>
        <dbReference type="SAM" id="MobiDB-lite"/>
    </source>
</evidence>
<evidence type="ECO:0000256" key="10">
    <source>
        <dbReference type="PIRNR" id="PIRNR005290"/>
    </source>
</evidence>
<evidence type="ECO:0000256" key="9">
    <source>
        <dbReference type="ARBA" id="ARBA00023242"/>
    </source>
</evidence>
<evidence type="ECO:0000313" key="16">
    <source>
        <dbReference type="Proteomes" id="UP000239899"/>
    </source>
</evidence>
<dbReference type="Gene3D" id="2.30.30.1020">
    <property type="entry name" value="CCR4-NOT complex subunit 2/3/5, C-terminal domain"/>
    <property type="match status" value="1"/>
</dbReference>
<protein>
    <submittedName>
        <fullName evidence="15">CCR4-NOT transcription complex subunit 3</fullName>
    </submittedName>
</protein>
<evidence type="ECO:0000256" key="6">
    <source>
        <dbReference type="ARBA" id="ARBA00022553"/>
    </source>
</evidence>
<evidence type="ECO:0000256" key="7">
    <source>
        <dbReference type="ARBA" id="ARBA00023015"/>
    </source>
</evidence>
<dbReference type="Pfam" id="PF04153">
    <property type="entry name" value="NOT2_3_5_C"/>
    <property type="match status" value="1"/>
</dbReference>
<evidence type="ECO:0000259" key="13">
    <source>
        <dbReference type="Pfam" id="PF04065"/>
    </source>
</evidence>
<dbReference type="InterPro" id="IPR007207">
    <property type="entry name" value="Not_N"/>
</dbReference>
<comment type="caution">
    <text evidence="15">The sequence shown here is derived from an EMBL/GenBank/DDBJ whole genome shotgun (WGS) entry which is preliminary data.</text>
</comment>
<dbReference type="GO" id="GO:0030015">
    <property type="term" value="C:CCR4-NOT core complex"/>
    <property type="evidence" value="ECO:0007669"/>
    <property type="project" value="UniProtKB-UniRule"/>
</dbReference>
<evidence type="ECO:0000256" key="8">
    <source>
        <dbReference type="ARBA" id="ARBA00023163"/>
    </source>
</evidence>
<keyword evidence="16" id="KW-1185">Reference proteome</keyword>
<feature type="compositionally biased region" description="Low complexity" evidence="12">
    <location>
        <begin position="320"/>
        <end position="329"/>
    </location>
</feature>
<dbReference type="InterPro" id="IPR038635">
    <property type="entry name" value="CCR4-NOT_su2/3/5_C_sf"/>
</dbReference>
<feature type="coiled-coil region" evidence="11">
    <location>
        <begin position="4"/>
        <end position="153"/>
    </location>
</feature>
<keyword evidence="8 10" id="KW-0804">Transcription</keyword>
<dbReference type="InterPro" id="IPR012270">
    <property type="entry name" value="CCR4-NOT_su3/5"/>
</dbReference>
<feature type="compositionally biased region" description="Low complexity" evidence="12">
    <location>
        <begin position="274"/>
        <end position="286"/>
    </location>
</feature>
<feature type="compositionally biased region" description="Low complexity" evidence="12">
    <location>
        <begin position="381"/>
        <end position="401"/>
    </location>
</feature>
<evidence type="ECO:0000256" key="3">
    <source>
        <dbReference type="ARBA" id="ARBA00007682"/>
    </source>
</evidence>
<keyword evidence="4 10" id="KW-0963">Cytoplasm</keyword>
<dbReference type="PANTHER" id="PTHR23326">
    <property type="entry name" value="CCR4 NOT-RELATED"/>
    <property type="match status" value="1"/>
</dbReference>
<keyword evidence="6" id="KW-0597">Phosphoprotein</keyword>
<dbReference type="OrthoDB" id="293823at2759"/>
<gene>
    <name evidence="15" type="ORF">C2E21_3091</name>
</gene>